<comment type="subcellular location">
    <subcellularLocation>
        <location evidence="1">Membrane</location>
        <topology evidence="1">Multi-pass membrane protein</topology>
    </subcellularLocation>
</comment>
<feature type="transmembrane region" description="Helical" evidence="6">
    <location>
        <begin position="161"/>
        <end position="182"/>
    </location>
</feature>
<evidence type="ECO:0000256" key="6">
    <source>
        <dbReference type="SAM" id="Phobius"/>
    </source>
</evidence>
<feature type="transmembrane region" description="Helical" evidence="6">
    <location>
        <begin position="322"/>
        <end position="348"/>
    </location>
</feature>
<protein>
    <recommendedName>
        <fullName evidence="7">Major facilitator superfamily (MFS) profile domain-containing protein</fullName>
    </recommendedName>
</protein>
<dbReference type="PANTHER" id="PTHR23502">
    <property type="entry name" value="MAJOR FACILITATOR SUPERFAMILY"/>
    <property type="match status" value="1"/>
</dbReference>
<feature type="transmembrane region" description="Helical" evidence="6">
    <location>
        <begin position="104"/>
        <end position="124"/>
    </location>
</feature>
<feature type="transmembrane region" description="Helical" evidence="6">
    <location>
        <begin position="69"/>
        <end position="92"/>
    </location>
</feature>
<sequence length="494" mass="54402">MKGCQSRVSSIVLNDSGGEDLSSGETPKQLEEQDFPTHNSNSQEKHDDDIYAEAGDQIYNRFSKRRKRLITFTVSLCGFLSPMSSTTVLSAIPEVAQTFQTTGSVINISNALYLAFMGLSPLVFGPLTAIYGRRWLVLSSGVLFTAWSISTALAPNLASFFMFRMLTAFQGTGFLIIGSTIISDIYRPVERATALGWFLCGTQIGPALGPFIGGLIVTYRSWRVIFWLQSALASFATILVIVALPETIHRKKAEELKQIQKGSEKAKKICQWMNPFRVFVLFKIPNLAIMGLGTGSLVWNMYSLMSPIRYVLNPRFNLTTPLQSGLFFLAPGCGYVLGTLVGGQWADYTVKKWIRKRGTRIPEDRLRSSLPFMGFIIPACMLIYGWSVDKEKGGIALPVITMFLQGIAQLFCFPSLNVYCLEVIPGRSSEVIGGNYVARYISGAIGTAVAIPAIEKIGVGWFSTISAVYLVFSTVLVYVTVLFGAEWRSKASKA</sequence>
<dbReference type="Gene3D" id="1.20.1250.20">
    <property type="entry name" value="MFS general substrate transporter like domains"/>
    <property type="match status" value="1"/>
</dbReference>
<dbReference type="PANTHER" id="PTHR23502:SF64">
    <property type="entry name" value="TRANSPORTER, PUTATIVE (AFU_ORTHOLOGUE AFUA_3G11760)-RELATED"/>
    <property type="match status" value="1"/>
</dbReference>
<evidence type="ECO:0000256" key="5">
    <source>
        <dbReference type="SAM" id="MobiDB-lite"/>
    </source>
</evidence>
<dbReference type="InterPro" id="IPR036259">
    <property type="entry name" value="MFS_trans_sf"/>
</dbReference>
<accession>A0ABY6UH40</accession>
<keyword evidence="3 6" id="KW-1133">Transmembrane helix</keyword>
<feature type="transmembrane region" description="Helical" evidence="6">
    <location>
        <begin position="369"/>
        <end position="387"/>
    </location>
</feature>
<evidence type="ECO:0000313" key="8">
    <source>
        <dbReference type="EMBL" id="VUC29947.1"/>
    </source>
</evidence>
<keyword evidence="2 6" id="KW-0812">Transmembrane</keyword>
<evidence type="ECO:0000313" key="9">
    <source>
        <dbReference type="Proteomes" id="UP000766486"/>
    </source>
</evidence>
<reference evidence="8 9" key="1">
    <citation type="submission" date="2019-06" db="EMBL/GenBank/DDBJ databases">
        <authorList>
            <person name="Broberg M."/>
        </authorList>
    </citation>
    <scope>NUCLEOTIDE SEQUENCE [LARGE SCALE GENOMIC DNA]</scope>
</reference>
<evidence type="ECO:0000256" key="3">
    <source>
        <dbReference type="ARBA" id="ARBA00022989"/>
    </source>
</evidence>
<dbReference type="EMBL" id="CABFNS010000812">
    <property type="protein sequence ID" value="VUC29947.1"/>
    <property type="molecule type" value="Genomic_DNA"/>
</dbReference>
<organism evidence="8 9">
    <name type="scientific">Bionectria ochroleuca</name>
    <name type="common">Gliocladium roseum</name>
    <dbReference type="NCBI Taxonomy" id="29856"/>
    <lineage>
        <taxon>Eukaryota</taxon>
        <taxon>Fungi</taxon>
        <taxon>Dikarya</taxon>
        <taxon>Ascomycota</taxon>
        <taxon>Pezizomycotina</taxon>
        <taxon>Sordariomycetes</taxon>
        <taxon>Hypocreomycetidae</taxon>
        <taxon>Hypocreales</taxon>
        <taxon>Bionectriaceae</taxon>
        <taxon>Clonostachys</taxon>
    </lineage>
</organism>
<dbReference type="PROSITE" id="PS50850">
    <property type="entry name" value="MFS"/>
    <property type="match status" value="1"/>
</dbReference>
<feature type="domain" description="Major facilitator superfamily (MFS) profile" evidence="7">
    <location>
        <begin position="70"/>
        <end position="488"/>
    </location>
</feature>
<evidence type="ECO:0000259" key="7">
    <source>
        <dbReference type="PROSITE" id="PS50850"/>
    </source>
</evidence>
<keyword evidence="4 6" id="KW-0472">Membrane</keyword>
<feature type="transmembrane region" description="Helical" evidence="6">
    <location>
        <begin position="460"/>
        <end position="485"/>
    </location>
</feature>
<feature type="transmembrane region" description="Helical" evidence="6">
    <location>
        <begin position="136"/>
        <end position="155"/>
    </location>
</feature>
<feature type="transmembrane region" description="Helical" evidence="6">
    <location>
        <begin position="436"/>
        <end position="454"/>
    </location>
</feature>
<dbReference type="Pfam" id="PF07690">
    <property type="entry name" value="MFS_1"/>
    <property type="match status" value="1"/>
</dbReference>
<dbReference type="SUPFAM" id="SSF103473">
    <property type="entry name" value="MFS general substrate transporter"/>
    <property type="match status" value="1"/>
</dbReference>
<proteinExistence type="predicted"/>
<feature type="transmembrane region" description="Helical" evidence="6">
    <location>
        <begin position="399"/>
        <end position="424"/>
    </location>
</feature>
<feature type="compositionally biased region" description="Polar residues" evidence="5">
    <location>
        <begin position="1"/>
        <end position="13"/>
    </location>
</feature>
<name>A0ABY6UH40_BIOOC</name>
<feature type="transmembrane region" description="Helical" evidence="6">
    <location>
        <begin position="224"/>
        <end position="244"/>
    </location>
</feature>
<gene>
    <name evidence="8" type="ORF">CLO192961_LOCUS273270</name>
</gene>
<comment type="caution">
    <text evidence="8">The sequence shown here is derived from an EMBL/GenBank/DDBJ whole genome shotgun (WGS) entry which is preliminary data.</text>
</comment>
<keyword evidence="9" id="KW-1185">Reference proteome</keyword>
<evidence type="ECO:0000256" key="2">
    <source>
        <dbReference type="ARBA" id="ARBA00022692"/>
    </source>
</evidence>
<dbReference type="InterPro" id="IPR011701">
    <property type="entry name" value="MFS"/>
</dbReference>
<feature type="region of interest" description="Disordered" evidence="5">
    <location>
        <begin position="1"/>
        <end position="47"/>
    </location>
</feature>
<evidence type="ECO:0000256" key="1">
    <source>
        <dbReference type="ARBA" id="ARBA00004141"/>
    </source>
</evidence>
<feature type="transmembrane region" description="Helical" evidence="6">
    <location>
        <begin position="278"/>
        <end position="302"/>
    </location>
</feature>
<evidence type="ECO:0000256" key="4">
    <source>
        <dbReference type="ARBA" id="ARBA00023136"/>
    </source>
</evidence>
<dbReference type="Proteomes" id="UP000766486">
    <property type="component" value="Unassembled WGS sequence"/>
</dbReference>
<dbReference type="InterPro" id="IPR020846">
    <property type="entry name" value="MFS_dom"/>
</dbReference>
<feature type="transmembrane region" description="Helical" evidence="6">
    <location>
        <begin position="194"/>
        <end position="218"/>
    </location>
</feature>